<dbReference type="Pfam" id="PF00849">
    <property type="entry name" value="PseudoU_synth_2"/>
    <property type="match status" value="1"/>
</dbReference>
<evidence type="ECO:0000256" key="1">
    <source>
        <dbReference type="ARBA" id="ARBA00008348"/>
    </source>
</evidence>
<dbReference type="SUPFAM" id="SSF55120">
    <property type="entry name" value="Pseudouridine synthase"/>
    <property type="match status" value="1"/>
</dbReference>
<dbReference type="Gene3D" id="3.10.290.10">
    <property type="entry name" value="RNA-binding S4 domain"/>
    <property type="match status" value="1"/>
</dbReference>
<dbReference type="InterPro" id="IPR036986">
    <property type="entry name" value="S4_RNA-bd_sf"/>
</dbReference>
<evidence type="ECO:0000256" key="5">
    <source>
        <dbReference type="RuleBase" id="RU003887"/>
    </source>
</evidence>
<keyword evidence="3 5" id="KW-0413">Isomerase</keyword>
<comment type="similarity">
    <text evidence="1 5">Belongs to the pseudouridine synthase RsuA family.</text>
</comment>
<dbReference type="GO" id="GO:0003723">
    <property type="term" value="F:RNA binding"/>
    <property type="evidence" value="ECO:0007669"/>
    <property type="project" value="UniProtKB-KW"/>
</dbReference>
<dbReference type="CDD" id="cd00165">
    <property type="entry name" value="S4"/>
    <property type="match status" value="1"/>
</dbReference>
<evidence type="ECO:0000313" key="8">
    <source>
        <dbReference type="Proteomes" id="UP000277864"/>
    </source>
</evidence>
<dbReference type="Proteomes" id="UP000277864">
    <property type="component" value="Unassembled WGS sequence"/>
</dbReference>
<sequence length="233" mass="26379">MRLDKFLSHTGFGSRAEVKKLIKKKQVVVNGQLAKEVNKQIDEYQDVIQVGGEKVVYEKFVYYLLNKPAGVITATEDKQHRTVLDLLSPTDWQEDLFPVGRLDKDTTGLLIITNDGKTAHDWLSPKKHVTKVYQALVEGVMTKEDQQAFSSGMVLSNGEVCLPAELTLLQIDTDKQECLVEIKLSEGKYHQVKRMVAACGKHVKQLHRKQMGNLVLPEDLKQGEYCKMDPQKI</sequence>
<dbReference type="EC" id="5.4.99.-" evidence="5"/>
<dbReference type="OrthoDB" id="9807213at2"/>
<gene>
    <name evidence="7" type="ORF">C7P63_08120</name>
</gene>
<dbReference type="CDD" id="cd02553">
    <property type="entry name" value="PseudoU_synth_RsuA"/>
    <property type="match status" value="1"/>
</dbReference>
<dbReference type="GO" id="GO:0120159">
    <property type="term" value="F:rRNA pseudouridine synthase activity"/>
    <property type="evidence" value="ECO:0007669"/>
    <property type="project" value="UniProtKB-ARBA"/>
</dbReference>
<dbReference type="PANTHER" id="PTHR47683:SF4">
    <property type="entry name" value="PSEUDOURIDINE SYNTHASE"/>
    <property type="match status" value="1"/>
</dbReference>
<keyword evidence="8" id="KW-1185">Reference proteome</keyword>
<evidence type="ECO:0000256" key="2">
    <source>
        <dbReference type="ARBA" id="ARBA00022884"/>
    </source>
</evidence>
<dbReference type="InterPro" id="IPR050343">
    <property type="entry name" value="RsuA_PseudoU_synthase"/>
</dbReference>
<dbReference type="EMBL" id="PXZH01000004">
    <property type="protein sequence ID" value="RST88997.1"/>
    <property type="molecule type" value="Genomic_DNA"/>
</dbReference>
<dbReference type="InterPro" id="IPR002942">
    <property type="entry name" value="S4_RNA-bd"/>
</dbReference>
<dbReference type="RefSeq" id="WP_125943653.1">
    <property type="nucleotide sequence ID" value="NZ_PXZH01000004.1"/>
</dbReference>
<proteinExistence type="inferred from homology"/>
<dbReference type="SUPFAM" id="SSF55174">
    <property type="entry name" value="Alpha-L RNA-binding motif"/>
    <property type="match status" value="1"/>
</dbReference>
<comment type="caution">
    <text evidence="7">The sequence shown here is derived from an EMBL/GenBank/DDBJ whole genome shotgun (WGS) entry which is preliminary data.</text>
</comment>
<dbReference type="InterPro" id="IPR042092">
    <property type="entry name" value="PsdUridine_s_RsuA/RluB/E/F_cat"/>
</dbReference>
<organism evidence="7 8">
    <name type="scientific">Vagococcus humatus</name>
    <dbReference type="NCBI Taxonomy" id="1889241"/>
    <lineage>
        <taxon>Bacteria</taxon>
        <taxon>Bacillati</taxon>
        <taxon>Bacillota</taxon>
        <taxon>Bacilli</taxon>
        <taxon>Lactobacillales</taxon>
        <taxon>Enterococcaceae</taxon>
        <taxon>Vagococcus</taxon>
    </lineage>
</organism>
<dbReference type="Gene3D" id="3.30.70.1560">
    <property type="entry name" value="Alpha-L RNA-binding motif"/>
    <property type="match status" value="1"/>
</dbReference>
<accession>A0A429Z5N0</accession>
<evidence type="ECO:0000256" key="4">
    <source>
        <dbReference type="PROSITE-ProRule" id="PRU00182"/>
    </source>
</evidence>
<keyword evidence="2 4" id="KW-0694">RNA-binding</keyword>
<dbReference type="InterPro" id="IPR020103">
    <property type="entry name" value="PsdUridine_synth_cat_dom_sf"/>
</dbReference>
<feature type="domain" description="RNA-binding S4" evidence="6">
    <location>
        <begin position="1"/>
        <end position="64"/>
    </location>
</feature>
<dbReference type="AlphaFoldDB" id="A0A429Z5N0"/>
<dbReference type="PROSITE" id="PS50889">
    <property type="entry name" value="S4"/>
    <property type="match status" value="1"/>
</dbReference>
<dbReference type="InterPro" id="IPR018496">
    <property type="entry name" value="PsdUridine_synth_RsuA/RluB_CS"/>
</dbReference>
<evidence type="ECO:0000259" key="6">
    <source>
        <dbReference type="SMART" id="SM00363"/>
    </source>
</evidence>
<dbReference type="SMART" id="SM00363">
    <property type="entry name" value="S4"/>
    <property type="match status" value="1"/>
</dbReference>
<evidence type="ECO:0000256" key="3">
    <source>
        <dbReference type="ARBA" id="ARBA00023235"/>
    </source>
</evidence>
<dbReference type="PROSITE" id="PS01149">
    <property type="entry name" value="PSI_RSU"/>
    <property type="match status" value="1"/>
</dbReference>
<evidence type="ECO:0000313" key="7">
    <source>
        <dbReference type="EMBL" id="RST88997.1"/>
    </source>
</evidence>
<dbReference type="FunFam" id="3.30.70.1560:FF:000001">
    <property type="entry name" value="Pseudouridine synthase"/>
    <property type="match status" value="1"/>
</dbReference>
<dbReference type="Pfam" id="PF01479">
    <property type="entry name" value="S4"/>
    <property type="match status" value="1"/>
</dbReference>
<dbReference type="GO" id="GO:0000455">
    <property type="term" value="P:enzyme-directed rRNA pseudouridine synthesis"/>
    <property type="evidence" value="ECO:0007669"/>
    <property type="project" value="UniProtKB-ARBA"/>
</dbReference>
<name>A0A429Z5N0_9ENTE</name>
<dbReference type="GO" id="GO:0005829">
    <property type="term" value="C:cytosol"/>
    <property type="evidence" value="ECO:0007669"/>
    <property type="project" value="UniProtKB-ARBA"/>
</dbReference>
<dbReference type="InterPro" id="IPR006145">
    <property type="entry name" value="PsdUridine_synth_RsuA/RluA"/>
</dbReference>
<dbReference type="InterPro" id="IPR020094">
    <property type="entry name" value="TruA/RsuA/RluB/E/F_N"/>
</dbReference>
<dbReference type="NCBIfam" id="TIGR00093">
    <property type="entry name" value="pseudouridine synthase"/>
    <property type="match status" value="1"/>
</dbReference>
<reference evidence="7 8" key="1">
    <citation type="submission" date="2018-03" db="EMBL/GenBank/DDBJ databases">
        <authorList>
            <person name="Gulvik C.A."/>
        </authorList>
    </citation>
    <scope>NUCLEOTIDE SEQUENCE [LARGE SCALE GENOMIC DNA]</scope>
    <source>
        <strain evidence="7 8">JCM 31581</strain>
    </source>
</reference>
<protein>
    <recommendedName>
        <fullName evidence="5">Pseudouridine synthase</fullName>
        <ecNumber evidence="5">5.4.99.-</ecNumber>
    </recommendedName>
</protein>
<dbReference type="InterPro" id="IPR000748">
    <property type="entry name" value="PsdUridine_synth_RsuA/RluB/E/F"/>
</dbReference>
<dbReference type="PANTHER" id="PTHR47683">
    <property type="entry name" value="PSEUDOURIDINE SYNTHASE FAMILY PROTEIN-RELATED"/>
    <property type="match status" value="1"/>
</dbReference>
<dbReference type="Gene3D" id="3.30.70.580">
    <property type="entry name" value="Pseudouridine synthase I, catalytic domain, N-terminal subdomain"/>
    <property type="match status" value="1"/>
</dbReference>